<comment type="caution">
    <text evidence="7">The sequence shown here is derived from an EMBL/GenBank/DDBJ whole genome shotgun (WGS) entry which is preliminary data.</text>
</comment>
<dbReference type="RefSeq" id="WP_016503533.1">
    <property type="nucleotide sequence ID" value="NZ_AMSD01000001.1"/>
</dbReference>
<gene>
    <name evidence="7" type="primary">mreC</name>
    <name evidence="7" type="ORF">O1U_0194</name>
</gene>
<evidence type="ECO:0000256" key="2">
    <source>
        <dbReference type="ARBA" id="ARBA00013855"/>
    </source>
</evidence>
<dbReference type="InterPro" id="IPR042175">
    <property type="entry name" value="Cell/Rod_MreC_2"/>
</dbReference>
<organism evidence="7 8">
    <name type="scientific">Candidatus Photodesmus katoptron Akat1</name>
    <dbReference type="NCBI Taxonomy" id="1236703"/>
    <lineage>
        <taxon>Bacteria</taxon>
        <taxon>Pseudomonadati</taxon>
        <taxon>Pseudomonadota</taxon>
        <taxon>Gammaproteobacteria</taxon>
        <taxon>Vibrionales</taxon>
        <taxon>Vibrionaceae</taxon>
        <taxon>Candidatus Photodesmus</taxon>
    </lineage>
</organism>
<dbReference type="InterPro" id="IPR042177">
    <property type="entry name" value="Cell/Rod_1"/>
</dbReference>
<dbReference type="Pfam" id="PF04085">
    <property type="entry name" value="MreC"/>
    <property type="match status" value="1"/>
</dbReference>
<dbReference type="Gene3D" id="2.40.10.340">
    <property type="entry name" value="Rod shape-determining protein MreC, domain 1"/>
    <property type="match status" value="1"/>
</dbReference>
<name>S3DJ63_9GAMM</name>
<dbReference type="InterPro" id="IPR007221">
    <property type="entry name" value="MreC"/>
</dbReference>
<dbReference type="GO" id="GO:0005886">
    <property type="term" value="C:plasma membrane"/>
    <property type="evidence" value="ECO:0007669"/>
    <property type="project" value="TreeGrafter"/>
</dbReference>
<evidence type="ECO:0000313" key="7">
    <source>
        <dbReference type="EMBL" id="EPE37735.1"/>
    </source>
</evidence>
<dbReference type="PANTHER" id="PTHR34138">
    <property type="entry name" value="CELL SHAPE-DETERMINING PROTEIN MREC"/>
    <property type="match status" value="1"/>
</dbReference>
<dbReference type="PANTHER" id="PTHR34138:SF1">
    <property type="entry name" value="CELL SHAPE-DETERMINING PROTEIN MREC"/>
    <property type="match status" value="1"/>
</dbReference>
<accession>S3DJ63</accession>
<dbReference type="STRING" id="28176.CF66_2226"/>
<reference evidence="7 8" key="1">
    <citation type="journal article" date="2014" name="Environ. Microbiol.">
        <title>Genomic signatures of obligate host dependence in the luminous bacterial symbiont of a vertebrate.</title>
        <authorList>
            <person name="Hendry T.A."/>
            <person name="de Wet J.R."/>
            <person name="Dunlap P.V."/>
        </authorList>
    </citation>
    <scope>NUCLEOTIDE SEQUENCE [LARGE SCALE GENOMIC DNA]</scope>
    <source>
        <strain evidence="7 8">Akat1</strain>
    </source>
</reference>
<comment type="similarity">
    <text evidence="1 5">Belongs to the MreC family.</text>
</comment>
<evidence type="ECO:0000259" key="6">
    <source>
        <dbReference type="Pfam" id="PF04085"/>
    </source>
</evidence>
<dbReference type="Gene3D" id="2.40.10.350">
    <property type="entry name" value="Rod shape-determining protein MreC, domain 2"/>
    <property type="match status" value="1"/>
</dbReference>
<keyword evidence="3 5" id="KW-0133">Cell shape</keyword>
<dbReference type="Proteomes" id="UP000053688">
    <property type="component" value="Unassembled WGS sequence"/>
</dbReference>
<dbReference type="eggNOG" id="COG1792">
    <property type="taxonomic scope" value="Bacteria"/>
</dbReference>
<dbReference type="AlphaFoldDB" id="S3DJ63"/>
<dbReference type="PATRIC" id="fig|1236703.3.peg.184"/>
<keyword evidence="8" id="KW-1185">Reference proteome</keyword>
<feature type="domain" description="Rod shape-determining protein MreC beta-barrel core" evidence="6">
    <location>
        <begin position="123"/>
        <end position="270"/>
    </location>
</feature>
<comment type="function">
    <text evidence="5">Involved in formation and maintenance of cell shape.</text>
</comment>
<dbReference type="NCBIfam" id="TIGR00219">
    <property type="entry name" value="mreC"/>
    <property type="match status" value="1"/>
</dbReference>
<dbReference type="InterPro" id="IPR055342">
    <property type="entry name" value="MreC_beta-barrel_core"/>
</dbReference>
<evidence type="ECO:0000256" key="5">
    <source>
        <dbReference type="PIRNR" id="PIRNR038471"/>
    </source>
</evidence>
<proteinExistence type="inferred from homology"/>
<evidence type="ECO:0000313" key="8">
    <source>
        <dbReference type="Proteomes" id="UP000053688"/>
    </source>
</evidence>
<sequence length="275" mass="31354">MKPIFDKGPSIQFRLFLSVILSASLMFADSHSSAFYTVRYFLNSLIIPLQYIADMPRFVFVFFDENFNTKKSLIDSNRTLKMELLLLKSDLMLLNEYKKENKNLRKLLEFSLLHDEKKIVTEVMAADTTSYRRQILINKGHHDGVYEGQPVISEDGIVGQVASVNAYNSRVLLLTDNNSAIPVQAIRNGVRAIASGTGNWDWMQLEHISITTDIQEGDLLVTSGLGGVYPQGYPVAYVNKVEHHTQKKFVVVRANPVVDFERLRYLLLLWPAHQM</sequence>
<evidence type="ECO:0000256" key="4">
    <source>
        <dbReference type="ARBA" id="ARBA00032089"/>
    </source>
</evidence>
<evidence type="ECO:0000256" key="1">
    <source>
        <dbReference type="ARBA" id="ARBA00009369"/>
    </source>
</evidence>
<dbReference type="PIRSF" id="PIRSF038471">
    <property type="entry name" value="MreC"/>
    <property type="match status" value="1"/>
</dbReference>
<evidence type="ECO:0000256" key="3">
    <source>
        <dbReference type="ARBA" id="ARBA00022960"/>
    </source>
</evidence>
<dbReference type="EMBL" id="AMSD01000001">
    <property type="protein sequence ID" value="EPE37735.1"/>
    <property type="molecule type" value="Genomic_DNA"/>
</dbReference>
<protein>
    <recommendedName>
        <fullName evidence="2 5">Cell shape-determining protein MreC</fullName>
    </recommendedName>
    <alternativeName>
        <fullName evidence="4 5">Cell shape protein MreC</fullName>
    </alternativeName>
</protein>
<dbReference type="GO" id="GO:0008360">
    <property type="term" value="P:regulation of cell shape"/>
    <property type="evidence" value="ECO:0007669"/>
    <property type="project" value="UniProtKB-KW"/>
</dbReference>